<reference evidence="3 4" key="1">
    <citation type="submission" date="2015-09" db="EMBL/GenBank/DDBJ databases">
        <title>Genome sequencing of Corynebacterium diphtheriae Bv. Gravis strain DSM 44123.</title>
        <authorList>
            <person name="Sangal V."/>
            <person name="Burkovski A."/>
        </authorList>
    </citation>
    <scope>NUCLEOTIDE SEQUENCE [LARGE SCALE GENOMIC DNA]</scope>
    <source>
        <strain evidence="3 4">DSM 44123</strain>
    </source>
</reference>
<dbReference type="PROSITE" id="PS51194">
    <property type="entry name" value="HELICASE_CTER"/>
    <property type="match status" value="1"/>
</dbReference>
<gene>
    <name evidence="3" type="primary">hsdR</name>
    <name evidence="3" type="ORF">AOT42_05610</name>
</gene>
<dbReference type="AlphaFoldDB" id="A0AAX0IZG4"/>
<dbReference type="SUPFAM" id="SSF52540">
    <property type="entry name" value="P-loop containing nucleoside triphosphate hydrolases"/>
    <property type="match status" value="1"/>
</dbReference>
<dbReference type="PROSITE" id="PS51192">
    <property type="entry name" value="HELICASE_ATP_BIND_1"/>
    <property type="match status" value="1"/>
</dbReference>
<evidence type="ECO:0000313" key="4">
    <source>
        <dbReference type="Proteomes" id="UP000186159"/>
    </source>
</evidence>
<dbReference type="CDD" id="cd18032">
    <property type="entry name" value="DEXHc_RE_I_III_res"/>
    <property type="match status" value="1"/>
</dbReference>
<keyword evidence="3" id="KW-0540">Nuclease</keyword>
<keyword evidence="3" id="KW-0378">Hydrolase</keyword>
<dbReference type="GO" id="GO:0003677">
    <property type="term" value="F:DNA binding"/>
    <property type="evidence" value="ECO:0007669"/>
    <property type="project" value="InterPro"/>
</dbReference>
<dbReference type="Pfam" id="PF13643">
    <property type="entry name" value="DUF4145"/>
    <property type="match status" value="1"/>
</dbReference>
<sequence>MADNFSFLELPFPSLANLGQLAEKYRESDPNSSIMKMGMLGENIVSMMMKFDHVQEPYENTAVKRIDALSREGLLPKDVQDILHLVRQARNKAAHQGWGDAETATQFLPVVHSLAGWFAQTYGPLDLEIPTYSTKQQLSESAPISEDKTAELKEADEVKAELAEPISKDQRTKRAVQAANQRPKTEAETRLLIDEQLRLVGWDADTAKVRFSEGTRPEKGKNLAIAEWPTDSSVGRNGRADYALFIGETLVGIIEAKAEHSDIPSVLDYQAKEYARCIKPEHLELTFGRWGDFKVPFLFATNGRPYLAQLETKSGVWFQDVRESLNTPRALKGWPSPEGLQALVDEQPQEAAAVLSGFSDELLTDPLGLNLREYQVSAIHAVEDAIALGKSSALLAMATGTGKTRTVIGMIYRFLKSKRFRRILFLVDRTSLGEQAVDSFKDVKLEELMTLDELYDIKGLEDIKLEPSTKVHVSTVQSMVKRVFYPGDDFKPSVTDYDLIIVDEAHRGYLLDKEMSEDELLYRNQFDYQSAYRSLIDYFDAAKIALTATPALHTTEIFGPPVFTYTYREAVTDGWLIDHDAPHRLSTKLSTEGITFGKGETLPLYDAETEEIINSAELADEVTFDVEQFNRKVVTRPFNEAVLEEIAKDLDPSLPEVFGKTLIYAVDDAHADLVVDILKNIFAKHGVDPSAIMKITGSVAGGNKKKILHAIKQFKNESFPSLVVTVDLLTTGIDVPAITTLVFLRRVKSRILFEQMLGRATRLCPEIKKDKFSVYDPVGVYEALEQVSTMKPVSVSPTSTFGDLMEGLDIASDGDGLKAIVEQVVAKLQRRKQRLRDSAVEHISDLTGGLSLGDVAKTLKNLAPDDAREWMKDNVVLFELLDNMPTGEPRRQVISDKEDELISHTRDYGLAESPSDYLAEFTQFVKENADEIAALKVICTSPSDLTRDQLKSLKLTLDRKGFTEQKLSSALSQTSNQEIVADIITLVRRFAIGSPLISHKERVQRAVNRLKKQHSFSRVELGWLSRIEQYLENELLLTRETFDADPRFRQSGGFKKIDLAFGGNLGIVIEEFNQHMYEDQEGIA</sequence>
<dbReference type="EMBL" id="LJXR01000024">
    <property type="protein sequence ID" value="OKY21445.1"/>
    <property type="molecule type" value="Genomic_DNA"/>
</dbReference>
<evidence type="ECO:0000313" key="3">
    <source>
        <dbReference type="EMBL" id="OKY21445.1"/>
    </source>
</evidence>
<dbReference type="SMART" id="SM00490">
    <property type="entry name" value="HELICc"/>
    <property type="match status" value="1"/>
</dbReference>
<evidence type="ECO:0000259" key="2">
    <source>
        <dbReference type="PROSITE" id="PS51194"/>
    </source>
</evidence>
<comment type="caution">
    <text evidence="3">The sequence shown here is derived from an EMBL/GenBank/DDBJ whole genome shotgun (WGS) entry which is preliminary data.</text>
</comment>
<dbReference type="GO" id="GO:0005829">
    <property type="term" value="C:cytosol"/>
    <property type="evidence" value="ECO:0007669"/>
    <property type="project" value="TreeGrafter"/>
</dbReference>
<dbReference type="InterPro" id="IPR014001">
    <property type="entry name" value="Helicase_ATP-bd"/>
</dbReference>
<feature type="domain" description="Helicase ATP-binding" evidence="1">
    <location>
        <begin position="384"/>
        <end position="568"/>
    </location>
</feature>
<dbReference type="Pfam" id="PF00271">
    <property type="entry name" value="Helicase_C"/>
    <property type="match status" value="1"/>
</dbReference>
<dbReference type="InterPro" id="IPR006935">
    <property type="entry name" value="Helicase/UvrB_N"/>
</dbReference>
<proteinExistence type="predicted"/>
<dbReference type="InterPro" id="IPR025285">
    <property type="entry name" value="DUF4145"/>
</dbReference>
<dbReference type="RefSeq" id="WP_014319517.1">
    <property type="nucleotide sequence ID" value="NZ_LJXR01000024.1"/>
</dbReference>
<feature type="domain" description="Helicase C-terminal" evidence="2">
    <location>
        <begin position="649"/>
        <end position="847"/>
    </location>
</feature>
<protein>
    <submittedName>
        <fullName evidence="3">Type I restriction endonuclease subunit R</fullName>
        <ecNumber evidence="3">3.1.21.3</ecNumber>
    </submittedName>
</protein>
<dbReference type="GO" id="GO:0009035">
    <property type="term" value="F:type I site-specific deoxyribonuclease activity"/>
    <property type="evidence" value="ECO:0007669"/>
    <property type="project" value="UniProtKB-EC"/>
</dbReference>
<name>A0AAX0IZG4_CORDP</name>
<dbReference type="Gene3D" id="3.40.50.300">
    <property type="entry name" value="P-loop containing nucleotide triphosphate hydrolases"/>
    <property type="match status" value="2"/>
</dbReference>
<dbReference type="Gene3D" id="3.90.1570.30">
    <property type="match status" value="1"/>
</dbReference>
<dbReference type="InterPro" id="IPR050742">
    <property type="entry name" value="Helicase_Restrict-Modif_Enz"/>
</dbReference>
<accession>A0AAX0IZG4</accession>
<dbReference type="CDD" id="cd18799">
    <property type="entry name" value="SF2_C_EcoAI-like"/>
    <property type="match status" value="1"/>
</dbReference>
<dbReference type="GO" id="GO:0005524">
    <property type="term" value="F:ATP binding"/>
    <property type="evidence" value="ECO:0007669"/>
    <property type="project" value="InterPro"/>
</dbReference>
<keyword evidence="3" id="KW-0255">Endonuclease</keyword>
<dbReference type="SMART" id="SM00487">
    <property type="entry name" value="DEXDc"/>
    <property type="match status" value="1"/>
</dbReference>
<dbReference type="PANTHER" id="PTHR47396:SF1">
    <property type="entry name" value="ATP-DEPENDENT HELICASE IRC3-RELATED"/>
    <property type="match status" value="1"/>
</dbReference>
<dbReference type="GO" id="GO:0006304">
    <property type="term" value="P:DNA modification"/>
    <property type="evidence" value="ECO:0007669"/>
    <property type="project" value="InterPro"/>
</dbReference>
<dbReference type="Pfam" id="PF08463">
    <property type="entry name" value="EcoEI_R_C"/>
    <property type="match status" value="1"/>
</dbReference>
<dbReference type="InterPro" id="IPR027417">
    <property type="entry name" value="P-loop_NTPase"/>
</dbReference>
<dbReference type="EC" id="3.1.21.3" evidence="3"/>
<evidence type="ECO:0000259" key="1">
    <source>
        <dbReference type="PROSITE" id="PS51192"/>
    </source>
</evidence>
<dbReference type="Proteomes" id="UP000186159">
    <property type="component" value="Unassembled WGS sequence"/>
</dbReference>
<dbReference type="InterPro" id="IPR001650">
    <property type="entry name" value="Helicase_C-like"/>
</dbReference>
<dbReference type="NCBIfam" id="NF008521">
    <property type="entry name" value="PRK11448.1"/>
    <property type="match status" value="1"/>
</dbReference>
<dbReference type="InterPro" id="IPR013670">
    <property type="entry name" value="EcoEI_R_C_dom"/>
</dbReference>
<dbReference type="PANTHER" id="PTHR47396">
    <property type="entry name" value="TYPE I RESTRICTION ENZYME ECOKI R PROTEIN"/>
    <property type="match status" value="1"/>
</dbReference>
<organism evidence="3 4">
    <name type="scientific">Corynebacterium diphtheriae bv. gravis</name>
    <dbReference type="NCBI Taxonomy" id="1720349"/>
    <lineage>
        <taxon>Bacteria</taxon>
        <taxon>Bacillati</taxon>
        <taxon>Actinomycetota</taxon>
        <taxon>Actinomycetes</taxon>
        <taxon>Mycobacteriales</taxon>
        <taxon>Corynebacteriaceae</taxon>
        <taxon>Corynebacterium</taxon>
    </lineage>
</organism>
<dbReference type="Pfam" id="PF04851">
    <property type="entry name" value="ResIII"/>
    <property type="match status" value="1"/>
</dbReference>
<dbReference type="GeneID" id="29422644"/>